<proteinExistence type="predicted"/>
<sequence>MENKMHLVLVLTSYLCERCNNTHSLGVVRFFFSLHVVT</sequence>
<evidence type="ECO:0000313" key="1">
    <source>
        <dbReference type="EMBL" id="JAH89222.1"/>
    </source>
</evidence>
<dbReference type="EMBL" id="GBXM01019355">
    <property type="protein sequence ID" value="JAH89222.1"/>
    <property type="molecule type" value="Transcribed_RNA"/>
</dbReference>
<accession>A0A0E9WFV3</accession>
<name>A0A0E9WFV3_ANGAN</name>
<organism evidence="1">
    <name type="scientific">Anguilla anguilla</name>
    <name type="common">European freshwater eel</name>
    <name type="synonym">Muraena anguilla</name>
    <dbReference type="NCBI Taxonomy" id="7936"/>
    <lineage>
        <taxon>Eukaryota</taxon>
        <taxon>Metazoa</taxon>
        <taxon>Chordata</taxon>
        <taxon>Craniata</taxon>
        <taxon>Vertebrata</taxon>
        <taxon>Euteleostomi</taxon>
        <taxon>Actinopterygii</taxon>
        <taxon>Neopterygii</taxon>
        <taxon>Teleostei</taxon>
        <taxon>Anguilliformes</taxon>
        <taxon>Anguillidae</taxon>
        <taxon>Anguilla</taxon>
    </lineage>
</organism>
<protein>
    <submittedName>
        <fullName evidence="1">Uncharacterized protein</fullName>
    </submittedName>
</protein>
<reference evidence="1" key="1">
    <citation type="submission" date="2014-11" db="EMBL/GenBank/DDBJ databases">
        <authorList>
            <person name="Amaro Gonzalez C."/>
        </authorList>
    </citation>
    <scope>NUCLEOTIDE SEQUENCE</scope>
</reference>
<dbReference type="AlphaFoldDB" id="A0A0E9WFV3"/>
<reference evidence="1" key="2">
    <citation type="journal article" date="2015" name="Fish Shellfish Immunol.">
        <title>Early steps in the European eel (Anguilla anguilla)-Vibrio vulnificus interaction in the gills: Role of the RtxA13 toxin.</title>
        <authorList>
            <person name="Callol A."/>
            <person name="Pajuelo D."/>
            <person name="Ebbesson L."/>
            <person name="Teles M."/>
            <person name="MacKenzie S."/>
            <person name="Amaro C."/>
        </authorList>
    </citation>
    <scope>NUCLEOTIDE SEQUENCE</scope>
</reference>